<feature type="domain" description="YhaN AAA" evidence="3">
    <location>
        <begin position="1"/>
        <end position="196"/>
    </location>
</feature>
<feature type="coiled-coil region" evidence="1">
    <location>
        <begin position="789"/>
        <end position="832"/>
    </location>
</feature>
<keyword evidence="1" id="KW-0175">Coiled coil</keyword>
<dbReference type="PANTHER" id="PTHR41259">
    <property type="entry name" value="DOUBLE-STRAND BREAK REPAIR RAD50 ATPASE, PUTATIVE-RELATED"/>
    <property type="match status" value="1"/>
</dbReference>
<keyword evidence="2" id="KW-0812">Transmembrane</keyword>
<feature type="coiled-coil region" evidence="1">
    <location>
        <begin position="285"/>
        <end position="352"/>
    </location>
</feature>
<sequence>MKFKQLDIVSFGKWNREKIHLESGINIFHGANEAGKSSIRMFMTYILFGLKPEERERYTSKVDGQLGGRLILTHDNDEWVIERFSHQNRGQRAGYVNGQSTTDEKINQLLRGMDRHLFESIFSFQDRDLQAIRRYKSDDLGKVLFNVGLTGSDHMVELENSLIRKADSLFKKQGKKPPINEKLNELKNLNLDIEKTEKIEKEHQNLYQQVRDMENELNDLKYNEQQQREHTKYIEKLFQTKSSVVKHQILSNELEDLSHIKHFPKNGQQRFEQLKEKEILVNEKLNILNEDLKQISSTLDSLNKKSRLEFWQISIDEAKALVEEVSEISKNIKQLNEQRKEINYECQRLLKDLGLNFSLKELTELSLNNYTNERWKRLAQKWEELGNQKKSISRKHKAKSEELDHKDKFYQQIKQDMLNEDELNQLNETYEKLKMLEQKHELEKEFENELIHQQSTVSKISKFLGAAKFTLPLALLMITALYTIFLFSSSGVDYVIVSVLLLVSIFSFSILNQQHKRVKQSMNTSVKSKDHNQDVTAKLLQLRSDLETHNKKEKELNEVKNQIQVLQTTLNELETDLDIVEEEFHSIEQKIEQELHQYNFLEQFELFHWPNVFSSLQQAKHNAEMIMDLEKQLNDRQSRQNILKGQAKQIIHLYESSTSIQTELLWTFLKDLIDQEKTWQQQIKQNTDWLIDKQHEITKEQAAFEPYSQEKKSLFNQVNASSEEEFNKLCDDHQIYLSKQEQLKEAYSIVFEVFGDETNELINKHHNWADLEEQLEMNEINLSKIIDLMETKRNLISEKRAQISQLEENGRLSDLIHQRAQLESEIVDLAKEWAVVKTAQGYLKDTKNRYQNVYLPGIMEQTRKYFEKLTNGRYNEIIFSETEETISVKSSHGEWYHVHQLSEGTADQLYVSLRLALNDSIKRLVRVPFVFDDAFVHFDFERREQILKQLEEIAEEQQVIYLTFDQDSKLNAKDINQSIYVS</sequence>
<dbReference type="Pfam" id="PF13514">
    <property type="entry name" value="AAA_27"/>
    <property type="match status" value="1"/>
</dbReference>
<keyword evidence="5" id="KW-1185">Reference proteome</keyword>
<feature type="coiled-coil region" evidence="1">
    <location>
        <begin position="179"/>
        <end position="230"/>
    </location>
</feature>
<dbReference type="OrthoDB" id="9764467at2"/>
<feature type="coiled-coil region" evidence="1">
    <location>
        <begin position="532"/>
        <end position="597"/>
    </location>
</feature>
<evidence type="ECO:0000256" key="2">
    <source>
        <dbReference type="SAM" id="Phobius"/>
    </source>
</evidence>
<evidence type="ECO:0000259" key="3">
    <source>
        <dbReference type="Pfam" id="PF13514"/>
    </source>
</evidence>
<organism evidence="4 5">
    <name type="scientific">Filobacillus milosensis</name>
    <dbReference type="NCBI Taxonomy" id="94137"/>
    <lineage>
        <taxon>Bacteria</taxon>
        <taxon>Bacillati</taxon>
        <taxon>Bacillota</taxon>
        <taxon>Bacilli</taxon>
        <taxon>Bacillales</taxon>
        <taxon>Bacillaceae</taxon>
        <taxon>Filobacillus</taxon>
    </lineage>
</organism>
<dbReference type="RefSeq" id="WP_134339774.1">
    <property type="nucleotide sequence ID" value="NZ_SOPW01000006.1"/>
</dbReference>
<dbReference type="AlphaFoldDB" id="A0A4Y8IT58"/>
<dbReference type="EMBL" id="SOPW01000006">
    <property type="protein sequence ID" value="TFB22102.1"/>
    <property type="molecule type" value="Genomic_DNA"/>
</dbReference>
<protein>
    <recommendedName>
        <fullName evidence="3">YhaN AAA domain-containing protein</fullName>
    </recommendedName>
</protein>
<accession>A0A4Y8IT58</accession>
<dbReference type="InterPro" id="IPR027417">
    <property type="entry name" value="P-loop_NTPase"/>
</dbReference>
<dbReference type="PANTHER" id="PTHR41259:SF1">
    <property type="entry name" value="DOUBLE-STRAND BREAK REPAIR RAD50 ATPASE, PUTATIVE-RELATED"/>
    <property type="match status" value="1"/>
</dbReference>
<dbReference type="SUPFAM" id="SSF52540">
    <property type="entry name" value="P-loop containing nucleoside triphosphate hydrolases"/>
    <property type="match status" value="1"/>
</dbReference>
<dbReference type="Gene3D" id="3.40.50.300">
    <property type="entry name" value="P-loop containing nucleotide triphosphate hydrolases"/>
    <property type="match status" value="2"/>
</dbReference>
<dbReference type="Proteomes" id="UP000297975">
    <property type="component" value="Unassembled WGS sequence"/>
</dbReference>
<evidence type="ECO:0000313" key="5">
    <source>
        <dbReference type="Proteomes" id="UP000297975"/>
    </source>
</evidence>
<keyword evidence="2" id="KW-1133">Transmembrane helix</keyword>
<reference evidence="4 5" key="1">
    <citation type="submission" date="2019-03" db="EMBL/GenBank/DDBJ databases">
        <authorList>
            <person name="He R.-H."/>
        </authorList>
    </citation>
    <scope>NUCLEOTIDE SEQUENCE [LARGE SCALE GENOMIC DNA]</scope>
    <source>
        <strain evidence="5">SH 714</strain>
    </source>
</reference>
<gene>
    <name evidence="4" type="ORF">E3U55_07310</name>
</gene>
<name>A0A4Y8IT58_9BACI</name>
<evidence type="ECO:0000313" key="4">
    <source>
        <dbReference type="EMBL" id="TFB22102.1"/>
    </source>
</evidence>
<comment type="caution">
    <text evidence="4">The sequence shown here is derived from an EMBL/GenBank/DDBJ whole genome shotgun (WGS) entry which is preliminary data.</text>
</comment>
<feature type="transmembrane region" description="Helical" evidence="2">
    <location>
        <begin position="469"/>
        <end position="488"/>
    </location>
</feature>
<dbReference type="InterPro" id="IPR038734">
    <property type="entry name" value="YhaN_AAA"/>
</dbReference>
<evidence type="ECO:0000256" key="1">
    <source>
        <dbReference type="SAM" id="Coils"/>
    </source>
</evidence>
<proteinExistence type="predicted"/>
<keyword evidence="2" id="KW-0472">Membrane</keyword>
<feature type="transmembrane region" description="Helical" evidence="2">
    <location>
        <begin position="494"/>
        <end position="512"/>
    </location>
</feature>